<comment type="subunit">
    <text evidence="10">Homopentamer.</text>
</comment>
<dbReference type="GO" id="GO:0005886">
    <property type="term" value="C:plasma membrane"/>
    <property type="evidence" value="ECO:0007669"/>
    <property type="project" value="UniProtKB-SubCell"/>
</dbReference>
<evidence type="ECO:0000256" key="3">
    <source>
        <dbReference type="ARBA" id="ARBA00022448"/>
    </source>
</evidence>
<keyword evidence="7 10" id="KW-0406">Ion transport</keyword>
<keyword evidence="4 10" id="KW-1003">Cell membrane</keyword>
<comment type="subcellular location">
    <subcellularLocation>
        <location evidence="1 10">Cell membrane</location>
        <topology evidence="1 10">Multi-pass membrane protein</topology>
    </subcellularLocation>
</comment>
<dbReference type="InterPro" id="IPR019823">
    <property type="entry name" value="Mechanosensitive_channel_CS"/>
</dbReference>
<evidence type="ECO:0000256" key="1">
    <source>
        <dbReference type="ARBA" id="ARBA00004651"/>
    </source>
</evidence>
<evidence type="ECO:0000256" key="6">
    <source>
        <dbReference type="ARBA" id="ARBA00022989"/>
    </source>
</evidence>
<evidence type="ECO:0000256" key="9">
    <source>
        <dbReference type="ARBA" id="ARBA00023303"/>
    </source>
</evidence>
<organism evidence="11 12">
    <name type="scientific">[Clostridium] leptum DSM 753</name>
    <dbReference type="NCBI Taxonomy" id="428125"/>
    <lineage>
        <taxon>Bacteria</taxon>
        <taxon>Bacillati</taxon>
        <taxon>Bacillota</taxon>
        <taxon>Clostridia</taxon>
        <taxon>Eubacteriales</taxon>
        <taxon>Oscillospiraceae</taxon>
        <taxon>Oscillospiraceae incertae sedis</taxon>
    </lineage>
</organism>
<dbReference type="Gene3D" id="1.10.1200.120">
    <property type="entry name" value="Large-conductance mechanosensitive channel, MscL, domain 1"/>
    <property type="match status" value="1"/>
</dbReference>
<dbReference type="PANTHER" id="PTHR30266">
    <property type="entry name" value="MECHANOSENSITIVE CHANNEL MSCL"/>
    <property type="match status" value="1"/>
</dbReference>
<protein>
    <recommendedName>
        <fullName evidence="10">Large-conductance mechanosensitive channel</fullName>
    </recommendedName>
</protein>
<dbReference type="EMBL" id="ABCB02000018">
    <property type="protein sequence ID" value="EDO61188.1"/>
    <property type="molecule type" value="Genomic_DNA"/>
</dbReference>
<name>A7VSP2_9FIRM</name>
<dbReference type="InterPro" id="IPR001185">
    <property type="entry name" value="MS_channel"/>
</dbReference>
<feature type="transmembrane region" description="Helical" evidence="10">
    <location>
        <begin position="74"/>
        <end position="97"/>
    </location>
</feature>
<keyword evidence="5 10" id="KW-0812">Transmembrane</keyword>
<dbReference type="Pfam" id="PF01741">
    <property type="entry name" value="MscL"/>
    <property type="match status" value="1"/>
</dbReference>
<dbReference type="SUPFAM" id="SSF81330">
    <property type="entry name" value="Gated mechanosensitive channel"/>
    <property type="match status" value="1"/>
</dbReference>
<evidence type="ECO:0000256" key="4">
    <source>
        <dbReference type="ARBA" id="ARBA00022475"/>
    </source>
</evidence>
<reference evidence="11 12" key="2">
    <citation type="submission" date="2007-08" db="EMBL/GenBank/DDBJ databases">
        <authorList>
            <person name="Fulton L."/>
            <person name="Clifton S."/>
            <person name="Fulton B."/>
            <person name="Xu J."/>
            <person name="Minx P."/>
            <person name="Pepin K.H."/>
            <person name="Johnson M."/>
            <person name="Thiruvilangam P."/>
            <person name="Bhonagiri V."/>
            <person name="Nash W.E."/>
            <person name="Wang C."/>
            <person name="Mardis E.R."/>
            <person name="Wilson R.K."/>
        </authorList>
    </citation>
    <scope>NUCLEOTIDE SEQUENCE [LARGE SCALE GENOMIC DNA]</scope>
    <source>
        <strain evidence="11 12">DSM 753</strain>
    </source>
</reference>
<dbReference type="NCBIfam" id="TIGR00220">
    <property type="entry name" value="mscL"/>
    <property type="match status" value="1"/>
</dbReference>
<evidence type="ECO:0000313" key="12">
    <source>
        <dbReference type="Proteomes" id="UP000003490"/>
    </source>
</evidence>
<dbReference type="HOGENOM" id="CLU_095787_2_3_9"/>
<dbReference type="eggNOG" id="COG1970">
    <property type="taxonomic scope" value="Bacteria"/>
</dbReference>
<evidence type="ECO:0000256" key="5">
    <source>
        <dbReference type="ARBA" id="ARBA00022692"/>
    </source>
</evidence>
<evidence type="ECO:0000313" key="11">
    <source>
        <dbReference type="EMBL" id="EDO61188.1"/>
    </source>
</evidence>
<dbReference type="GO" id="GO:0008381">
    <property type="term" value="F:mechanosensitive monoatomic ion channel activity"/>
    <property type="evidence" value="ECO:0007669"/>
    <property type="project" value="UniProtKB-UniRule"/>
</dbReference>
<dbReference type="HAMAP" id="MF_00115">
    <property type="entry name" value="MscL"/>
    <property type="match status" value="1"/>
</dbReference>
<reference evidence="11 12" key="1">
    <citation type="submission" date="2007-08" db="EMBL/GenBank/DDBJ databases">
        <title>Draft genome sequence of Clostridium leptum (DSM 753).</title>
        <authorList>
            <person name="Sudarsanam P."/>
            <person name="Ley R."/>
            <person name="Guruge J."/>
            <person name="Turnbaugh P.J."/>
            <person name="Mahowald M."/>
            <person name="Liep D."/>
            <person name="Gordon J."/>
        </authorList>
    </citation>
    <scope>NUCLEOTIDE SEQUENCE [LARGE SCALE GENOMIC DNA]</scope>
    <source>
        <strain evidence="11 12">DSM 753</strain>
    </source>
</reference>
<keyword evidence="9 10" id="KW-0407">Ion channel</keyword>
<keyword evidence="8 10" id="KW-0472">Membrane</keyword>
<dbReference type="AlphaFoldDB" id="A7VSP2"/>
<dbReference type="InterPro" id="IPR036019">
    <property type="entry name" value="MscL_channel"/>
</dbReference>
<evidence type="ECO:0000256" key="8">
    <source>
        <dbReference type="ARBA" id="ARBA00023136"/>
    </source>
</evidence>
<comment type="similarity">
    <text evidence="2 10">Belongs to the MscL family.</text>
</comment>
<keyword evidence="3 10" id="KW-0813">Transport</keyword>
<gene>
    <name evidence="10 11" type="primary">mscL</name>
    <name evidence="11" type="ORF">CLOLEP_01583</name>
</gene>
<comment type="caution">
    <text evidence="11">The sequence shown here is derived from an EMBL/GenBank/DDBJ whole genome shotgun (WGS) entry which is preliminary data.</text>
</comment>
<accession>A7VSP2</accession>
<keyword evidence="6 10" id="KW-1133">Transmembrane helix</keyword>
<evidence type="ECO:0000256" key="7">
    <source>
        <dbReference type="ARBA" id="ARBA00023065"/>
    </source>
</evidence>
<dbReference type="PROSITE" id="PS01327">
    <property type="entry name" value="MSCL"/>
    <property type="match status" value="1"/>
</dbReference>
<proteinExistence type="inferred from homology"/>
<evidence type="ECO:0000256" key="2">
    <source>
        <dbReference type="ARBA" id="ARBA00007254"/>
    </source>
</evidence>
<feature type="transmembrane region" description="Helical" evidence="10">
    <location>
        <begin position="28"/>
        <end position="54"/>
    </location>
</feature>
<dbReference type="Proteomes" id="UP000003490">
    <property type="component" value="Unassembled WGS sequence"/>
</dbReference>
<evidence type="ECO:0000256" key="10">
    <source>
        <dbReference type="HAMAP-Rule" id="MF_00115"/>
    </source>
</evidence>
<dbReference type="PRINTS" id="PR01264">
    <property type="entry name" value="MECHCHANNEL"/>
</dbReference>
<sequence>MEMEGCIVMKKFLGEFKEFALRGNVMDLAIGVIIGAAFQAIVTSLTGDIISPLLGLFGQVNFDSLAITVGQATIRYGAFLTAVLNFVIMALVIFLFVKLTNKLSKWGKKPVEEQKAATKICPYCCSEISLEAKRCPHCTSVLDNNQSDSI</sequence>
<comment type="function">
    <text evidence="10">Channel that opens in response to stretch forces in the membrane lipid bilayer. May participate in the regulation of osmotic pressure changes within the cell.</text>
</comment>
<dbReference type="InterPro" id="IPR037673">
    <property type="entry name" value="MSC/AndL"/>
</dbReference>
<dbReference type="PANTHER" id="PTHR30266:SF2">
    <property type="entry name" value="LARGE-CONDUCTANCE MECHANOSENSITIVE CHANNEL"/>
    <property type="match status" value="1"/>
</dbReference>